<name>A0AAD1UND6_EUPCR</name>
<reference evidence="1" key="1">
    <citation type="submission" date="2023-07" db="EMBL/GenBank/DDBJ databases">
        <authorList>
            <consortium name="AG Swart"/>
            <person name="Singh M."/>
            <person name="Singh A."/>
            <person name="Seah K."/>
            <person name="Emmerich C."/>
        </authorList>
    </citation>
    <scope>NUCLEOTIDE SEQUENCE</scope>
    <source>
        <strain evidence="1">DP1</strain>
    </source>
</reference>
<keyword evidence="2" id="KW-1185">Reference proteome</keyword>
<accession>A0AAD1UND6</accession>
<proteinExistence type="predicted"/>
<organism evidence="1 2">
    <name type="scientific">Euplotes crassus</name>
    <dbReference type="NCBI Taxonomy" id="5936"/>
    <lineage>
        <taxon>Eukaryota</taxon>
        <taxon>Sar</taxon>
        <taxon>Alveolata</taxon>
        <taxon>Ciliophora</taxon>
        <taxon>Intramacronucleata</taxon>
        <taxon>Spirotrichea</taxon>
        <taxon>Hypotrichia</taxon>
        <taxon>Euplotida</taxon>
        <taxon>Euplotidae</taxon>
        <taxon>Moneuplotes</taxon>
    </lineage>
</organism>
<comment type="caution">
    <text evidence="1">The sequence shown here is derived from an EMBL/GenBank/DDBJ whole genome shotgun (WGS) entry which is preliminary data.</text>
</comment>
<dbReference type="EMBL" id="CAMPGE010009401">
    <property type="protein sequence ID" value="CAI2368269.1"/>
    <property type="molecule type" value="Genomic_DNA"/>
</dbReference>
<evidence type="ECO:0000313" key="2">
    <source>
        <dbReference type="Proteomes" id="UP001295684"/>
    </source>
</evidence>
<protein>
    <submittedName>
        <fullName evidence="1">Uncharacterized protein</fullName>
    </submittedName>
</protein>
<gene>
    <name evidence="1" type="ORF">ECRASSUSDP1_LOCUS9560</name>
</gene>
<sequence length="248" mass="28733">MESSSQEIEESILKETTKIHKKISSEIFRDFETRVNLSISRFGWLLNKSTKYHSNCLLNKLSSIPLSPLSCLVLWQKDNQQGFNKFLDRSSVNWISESVVRLDVKKKKYGVYERKILRVLPSVMERLVLGNCIVNKNQFRKIIQAGRHIPHISFKNCDLSIDNLKFSNSIQYSIKYIGIKMKKNNEFQSPTEILRISQTLFLAASSTDLKLSMKGFYTDISEAIDQIRENAIEFGFHKLSIPNYPKIC</sequence>
<dbReference type="AlphaFoldDB" id="A0AAD1UND6"/>
<evidence type="ECO:0000313" key="1">
    <source>
        <dbReference type="EMBL" id="CAI2368269.1"/>
    </source>
</evidence>
<dbReference type="Proteomes" id="UP001295684">
    <property type="component" value="Unassembled WGS sequence"/>
</dbReference>